<evidence type="ECO:0000256" key="9">
    <source>
        <dbReference type="ARBA" id="ARBA00022833"/>
    </source>
</evidence>
<comment type="pathway">
    <text evidence="2">Protein modification; protein ubiquitination.</text>
</comment>
<keyword evidence="14" id="KW-1185">Reference proteome</keyword>
<dbReference type="CDD" id="cd00198">
    <property type="entry name" value="vWFA"/>
    <property type="match status" value="1"/>
</dbReference>
<evidence type="ECO:0000256" key="6">
    <source>
        <dbReference type="ARBA" id="ARBA00022737"/>
    </source>
</evidence>
<dbReference type="CDD" id="cd20336">
    <property type="entry name" value="Rcat_RBR"/>
    <property type="match status" value="1"/>
</dbReference>
<dbReference type="InterPro" id="IPR036465">
    <property type="entry name" value="vWFA_dom_sf"/>
</dbReference>
<gene>
    <name evidence="13" type="ORF">Sste5346_003407</name>
</gene>
<dbReference type="EC" id="2.3.2.31" evidence="3"/>
<evidence type="ECO:0000256" key="10">
    <source>
        <dbReference type="PROSITE-ProRule" id="PRU00175"/>
    </source>
</evidence>
<comment type="catalytic activity">
    <reaction evidence="1">
        <text>[E2 ubiquitin-conjugating enzyme]-S-ubiquitinyl-L-cysteine + [acceptor protein]-L-lysine = [E2 ubiquitin-conjugating enzyme]-L-cysteine + [acceptor protein]-N(6)-ubiquitinyl-L-lysine.</text>
        <dbReference type="EC" id="2.3.2.31"/>
    </reaction>
</comment>
<dbReference type="Gene3D" id="1.20.120.1750">
    <property type="match status" value="1"/>
</dbReference>
<name>A0ABR3ZCX5_9PEZI</name>
<dbReference type="InterPro" id="IPR054694">
    <property type="entry name" value="Parkin-like_IBR"/>
</dbReference>
<dbReference type="Pfam" id="PF22605">
    <property type="entry name" value="IBR_2"/>
    <property type="match status" value="1"/>
</dbReference>
<feature type="domain" description="RING-type" evidence="11">
    <location>
        <begin position="904"/>
        <end position="958"/>
    </location>
</feature>
<reference evidence="13 14" key="1">
    <citation type="journal article" date="2024" name="IMA Fungus">
        <title>IMA Genome - F19 : A genome assembly and annotation guide to empower mycologists, including annotated draft genome sequences of Ceratocystis pirilliformis, Diaporthe australafricana, Fusarium ophioides, Paecilomyces lecythidis, and Sporothrix stenoceras.</title>
        <authorList>
            <person name="Aylward J."/>
            <person name="Wilson A.M."/>
            <person name="Visagie C.M."/>
            <person name="Spraker J."/>
            <person name="Barnes I."/>
            <person name="Buitendag C."/>
            <person name="Ceriani C."/>
            <person name="Del Mar Angel L."/>
            <person name="du Plessis D."/>
            <person name="Fuchs T."/>
            <person name="Gasser K."/>
            <person name="Kramer D."/>
            <person name="Li W."/>
            <person name="Munsamy K."/>
            <person name="Piso A."/>
            <person name="Price J.L."/>
            <person name="Sonnekus B."/>
            <person name="Thomas C."/>
            <person name="van der Nest A."/>
            <person name="van Dijk A."/>
            <person name="van Heerden A."/>
            <person name="van Vuuren N."/>
            <person name="Yilmaz N."/>
            <person name="Duong T.A."/>
            <person name="van der Merwe N.A."/>
            <person name="Wingfield M.J."/>
            <person name="Wingfield B.D."/>
        </authorList>
    </citation>
    <scope>NUCLEOTIDE SEQUENCE [LARGE SCALE GENOMIC DNA]</scope>
    <source>
        <strain evidence="13 14">CMW 5346</strain>
    </source>
</reference>
<evidence type="ECO:0000256" key="7">
    <source>
        <dbReference type="ARBA" id="ARBA00022771"/>
    </source>
</evidence>
<dbReference type="EMBL" id="JAWCUI010000015">
    <property type="protein sequence ID" value="KAL1898503.1"/>
    <property type="molecule type" value="Genomic_DNA"/>
</dbReference>
<evidence type="ECO:0000256" key="4">
    <source>
        <dbReference type="ARBA" id="ARBA00022679"/>
    </source>
</evidence>
<dbReference type="Proteomes" id="UP001583186">
    <property type="component" value="Unassembled WGS sequence"/>
</dbReference>
<dbReference type="InterPro" id="IPR044066">
    <property type="entry name" value="TRIAD_supradom"/>
</dbReference>
<dbReference type="SUPFAM" id="SSF57850">
    <property type="entry name" value="RING/U-box"/>
    <property type="match status" value="1"/>
</dbReference>
<comment type="caution">
    <text evidence="13">The sequence shown here is derived from an EMBL/GenBank/DDBJ whole genome shotgun (WGS) entry which is preliminary data.</text>
</comment>
<sequence length="1116" mass="122789">MASTASETASSEDKRIYDLCIVTDATASMGTFLHSLNASLPEIIRISALTGCFSRIGIVAYRDYCGGQLTEWSGWHGLDDHADLDNAAPLDKATRQQLLDFAKRLTPDHGGDWPEATKTGLARMYANMRENVGTVVVLFTDAPPHTAATAGINRTRELTALTSATNQSLYGPEAGEFSDWVSLAKTLRTGRKQARVFSLVQSNLVDTLAPYTYLSTRTGGACFELPSNCGAAVISQVTLGILLTWMGVEKKETGSNTNGTTARGIAKYCRYKNTDNIGKLWSEADEKIETYWVRQDSPPITKLVSNNFEKVHVSLADFKQFVSARKPAMTDFSLRYRVDAGYRCLVMTNLEDIIKTDVAAITVNPVFGSLWRTVCNDRLNESRDQLLALFSQQVDAITDADKKARLKLWLEESYDYEAEIIELVTSLPAAEQFPCVLLDPTLDFAKLAAGDDDDSSAPVALTRADLLEIGRSCDAKILRRLGRVLARLTYVVHEADLPAHIASKTALPGEPGFVARIPLALARPEHKRMFWKILLHTIVPGTMLGPRTAALLAALSLRMGLAPLRDVADRELLNYSSKWNTLDIPETWNTNCLNLLLSADQDYEARVLAATTDRLSAPSPQSVLSDEDRALFKALVDYKLAEINLGTTLTARIGWQPNKTKSAMGPTVTCRVCHFPRSVTIMSDKGICGMCDKGSCSCATQSIHDEYVAAHVSAEDNQATPLWWVECSVRTCRSQYVVYNQEKLRVRAKCYYCRTGGAKADDENAVTTAPFVECNKCLSRIIWPTAYRPADFDVDSYECTACTTGVKTIVDVATTARQLIDENYREWLLRNTGGKILEPFNGRSLFYIISNAGVDGFAKAVEVLPEVPGGLSLTIKGKAVRNIDDVVAELRRWIASRRAEAEACSLCFSTFSKRNLRSACGRRGCEQRICDGCHNEWYGLNGRGKILNVAALHCPFCRRKPAPAVVAHLGLNVLGNLRAAVDNAGTWIYAWCNDCGLAQEFAERVCARGAPAEVTAWRCAECDAKAALNGKGNVVRHKECPGCGTMTEKMGGCDHIACTVPGCGAHWCFFCGEKVEADLIYNHMSEEHNGWYDGGNNDLYEYGTDDEDEDRGVFDE</sequence>
<evidence type="ECO:0000313" key="14">
    <source>
        <dbReference type="Proteomes" id="UP001583186"/>
    </source>
</evidence>
<keyword evidence="8" id="KW-0833">Ubl conjugation pathway</keyword>
<dbReference type="InterPro" id="IPR001841">
    <property type="entry name" value="Znf_RING"/>
</dbReference>
<dbReference type="SUPFAM" id="SSF53300">
    <property type="entry name" value="vWA-like"/>
    <property type="match status" value="1"/>
</dbReference>
<keyword evidence="6" id="KW-0677">Repeat</keyword>
<dbReference type="PROSITE" id="PS50089">
    <property type="entry name" value="ZF_RING_2"/>
    <property type="match status" value="1"/>
</dbReference>
<proteinExistence type="predicted"/>
<dbReference type="PROSITE" id="PS51873">
    <property type="entry name" value="TRIAD"/>
    <property type="match status" value="1"/>
</dbReference>
<evidence type="ECO:0000256" key="2">
    <source>
        <dbReference type="ARBA" id="ARBA00004906"/>
    </source>
</evidence>
<evidence type="ECO:0000256" key="5">
    <source>
        <dbReference type="ARBA" id="ARBA00022723"/>
    </source>
</evidence>
<evidence type="ECO:0000259" key="12">
    <source>
        <dbReference type="PROSITE" id="PS51873"/>
    </source>
</evidence>
<keyword evidence="7 10" id="KW-0863">Zinc-finger</keyword>
<keyword evidence="5" id="KW-0479">Metal-binding</keyword>
<organism evidence="13 14">
    <name type="scientific">Sporothrix stenoceras</name>
    <dbReference type="NCBI Taxonomy" id="5173"/>
    <lineage>
        <taxon>Eukaryota</taxon>
        <taxon>Fungi</taxon>
        <taxon>Dikarya</taxon>
        <taxon>Ascomycota</taxon>
        <taxon>Pezizomycotina</taxon>
        <taxon>Sordariomycetes</taxon>
        <taxon>Sordariomycetidae</taxon>
        <taxon>Ophiostomatales</taxon>
        <taxon>Ophiostomataceae</taxon>
        <taxon>Sporothrix</taxon>
    </lineage>
</organism>
<keyword evidence="4" id="KW-0808">Transferase</keyword>
<evidence type="ECO:0000259" key="11">
    <source>
        <dbReference type="PROSITE" id="PS50089"/>
    </source>
</evidence>
<evidence type="ECO:0000256" key="3">
    <source>
        <dbReference type="ARBA" id="ARBA00012251"/>
    </source>
</evidence>
<keyword evidence="9" id="KW-0862">Zinc</keyword>
<protein>
    <recommendedName>
        <fullName evidence="3">RBR-type E3 ubiquitin transferase</fullName>
        <ecNumber evidence="3">2.3.2.31</ecNumber>
    </recommendedName>
</protein>
<evidence type="ECO:0000256" key="8">
    <source>
        <dbReference type="ARBA" id="ARBA00022786"/>
    </source>
</evidence>
<evidence type="ECO:0000256" key="1">
    <source>
        <dbReference type="ARBA" id="ARBA00001798"/>
    </source>
</evidence>
<feature type="domain" description="RING-type" evidence="12">
    <location>
        <begin position="900"/>
        <end position="1094"/>
    </location>
</feature>
<accession>A0ABR3ZCX5</accession>
<evidence type="ECO:0000313" key="13">
    <source>
        <dbReference type="EMBL" id="KAL1898503.1"/>
    </source>
</evidence>
<dbReference type="Gene3D" id="3.40.50.410">
    <property type="entry name" value="von Willebrand factor, type A domain"/>
    <property type="match status" value="1"/>
</dbReference>